<comment type="caution">
    <text evidence="1">The sequence shown here is derived from an EMBL/GenBank/DDBJ whole genome shotgun (WGS) entry which is preliminary data.</text>
</comment>
<organism evidence="1 2">
    <name type="scientific">Cnephaeus nilssonii</name>
    <name type="common">Northern bat</name>
    <name type="synonym">Eptesicus nilssonii</name>
    <dbReference type="NCBI Taxonomy" id="3371016"/>
    <lineage>
        <taxon>Eukaryota</taxon>
        <taxon>Metazoa</taxon>
        <taxon>Chordata</taxon>
        <taxon>Craniata</taxon>
        <taxon>Vertebrata</taxon>
        <taxon>Euteleostomi</taxon>
        <taxon>Mammalia</taxon>
        <taxon>Eutheria</taxon>
        <taxon>Laurasiatheria</taxon>
        <taxon>Chiroptera</taxon>
        <taxon>Yangochiroptera</taxon>
        <taxon>Vespertilionidae</taxon>
        <taxon>Cnephaeus</taxon>
    </lineage>
</organism>
<dbReference type="Pfam" id="PF19056">
    <property type="entry name" value="WD40_2"/>
    <property type="match status" value="1"/>
</dbReference>
<gene>
    <name evidence="1" type="ORF">QTO34_019004</name>
</gene>
<dbReference type="EMBL" id="JAULJE010000008">
    <property type="protein sequence ID" value="KAK1340434.1"/>
    <property type="molecule type" value="Genomic_DNA"/>
</dbReference>
<evidence type="ECO:0000313" key="2">
    <source>
        <dbReference type="Proteomes" id="UP001177744"/>
    </source>
</evidence>
<accession>A0AA40HZV6</accession>
<keyword evidence="2" id="KW-1185">Reference proteome</keyword>
<sequence length="85" mass="8986">MVGEQVSEKAGDVPWDLESPPVCLTVGPGPIRTLLSLEDAVWASCGPQVTVLDATSLQTQVLAFPHGSRPLPPGAISWAHPCRPF</sequence>
<proteinExistence type="predicted"/>
<evidence type="ECO:0000313" key="1">
    <source>
        <dbReference type="EMBL" id="KAK1340434.1"/>
    </source>
</evidence>
<dbReference type="Proteomes" id="UP001177744">
    <property type="component" value="Unassembled WGS sequence"/>
</dbReference>
<reference evidence="1" key="1">
    <citation type="submission" date="2023-06" db="EMBL/GenBank/DDBJ databases">
        <title>Reference genome for the Northern bat (Eptesicus nilssonii), a most northern bat species.</title>
        <authorList>
            <person name="Laine V.N."/>
            <person name="Pulliainen A.T."/>
            <person name="Lilley T.M."/>
        </authorList>
    </citation>
    <scope>NUCLEOTIDE SEQUENCE</scope>
    <source>
        <strain evidence="1">BLF_Eptnil</strain>
        <tissue evidence="1">Kidney</tissue>
    </source>
</reference>
<dbReference type="AlphaFoldDB" id="A0AA40HZV6"/>
<protein>
    <submittedName>
        <fullName evidence="1">Uncharacterized protein</fullName>
    </submittedName>
</protein>
<name>A0AA40HZV6_CNENI</name>